<name>A0A139IRR3_9PEZI</name>
<gene>
    <name evidence="3" type="ORF">AC579_3858</name>
</gene>
<sequence length="144" mass="15747">MDPEELPDAPSNPQPPTQSSSVTAKNSSLSEFSIRNPDWVYIRLQHLSAPGRPKQALDDVTAQLHITGALSSFLGLHGTAIPIDILKLEHQDVWIRVPAEDRAALIAAVGGWTNSSHDGWRVKGWSHWSVAACGQKDFGQDLFD</sequence>
<dbReference type="Proteomes" id="UP000073492">
    <property type="component" value="Unassembled WGS sequence"/>
</dbReference>
<dbReference type="GO" id="GO:0004526">
    <property type="term" value="F:ribonuclease P activity"/>
    <property type="evidence" value="ECO:0007669"/>
    <property type="project" value="TreeGrafter"/>
</dbReference>
<evidence type="ECO:0000313" key="3">
    <source>
        <dbReference type="EMBL" id="KXT17385.1"/>
    </source>
</evidence>
<dbReference type="GO" id="GO:0005655">
    <property type="term" value="C:nucleolar ribonuclease P complex"/>
    <property type="evidence" value="ECO:0007669"/>
    <property type="project" value="InterPro"/>
</dbReference>
<dbReference type="PANTHER" id="PTHR28173">
    <property type="entry name" value="RIBONUCLEASES P/MRP PROTEIN SUBUNIT POP8"/>
    <property type="match status" value="1"/>
</dbReference>
<dbReference type="Pfam" id="PF20976">
    <property type="entry name" value="Pop8"/>
    <property type="match status" value="1"/>
</dbReference>
<dbReference type="GO" id="GO:0000172">
    <property type="term" value="C:ribonuclease MRP complex"/>
    <property type="evidence" value="ECO:0007669"/>
    <property type="project" value="InterPro"/>
</dbReference>
<keyword evidence="4" id="KW-1185">Reference proteome</keyword>
<dbReference type="AlphaFoldDB" id="A0A139IRR3"/>
<dbReference type="OrthoDB" id="5530243at2759"/>
<dbReference type="InterPro" id="IPR049128">
    <property type="entry name" value="Pop8-like_dom"/>
</dbReference>
<organism evidence="3 4">
    <name type="scientific">Pseudocercospora musae</name>
    <dbReference type="NCBI Taxonomy" id="113226"/>
    <lineage>
        <taxon>Eukaryota</taxon>
        <taxon>Fungi</taxon>
        <taxon>Dikarya</taxon>
        <taxon>Ascomycota</taxon>
        <taxon>Pezizomycotina</taxon>
        <taxon>Dothideomycetes</taxon>
        <taxon>Dothideomycetidae</taxon>
        <taxon>Mycosphaerellales</taxon>
        <taxon>Mycosphaerellaceae</taxon>
        <taxon>Pseudocercospora</taxon>
    </lineage>
</organism>
<dbReference type="GO" id="GO:0008033">
    <property type="term" value="P:tRNA processing"/>
    <property type="evidence" value="ECO:0007669"/>
    <property type="project" value="InterPro"/>
</dbReference>
<proteinExistence type="predicted"/>
<protein>
    <recommendedName>
        <fullName evidence="2">Ribonucleases P/MRP subunit Pop8-like domain-containing protein</fullName>
    </recommendedName>
</protein>
<dbReference type="GO" id="GO:0000294">
    <property type="term" value="P:nuclear-transcribed mRNA catabolic process, RNase MRP-dependent"/>
    <property type="evidence" value="ECO:0007669"/>
    <property type="project" value="TreeGrafter"/>
</dbReference>
<comment type="caution">
    <text evidence="3">The sequence shown here is derived from an EMBL/GenBank/DDBJ whole genome shotgun (WGS) entry which is preliminary data.</text>
</comment>
<evidence type="ECO:0000256" key="1">
    <source>
        <dbReference type="SAM" id="MobiDB-lite"/>
    </source>
</evidence>
<reference evidence="3 4" key="1">
    <citation type="submission" date="2015-07" db="EMBL/GenBank/DDBJ databases">
        <title>Comparative genomics of the Sigatoka disease complex on banana suggests a link between parallel evolutionary changes in Pseudocercospora fijiensis and Pseudocercospora eumusae and increased virulence on the banana host.</title>
        <authorList>
            <person name="Chang T.-C."/>
            <person name="Salvucci A."/>
            <person name="Crous P.W."/>
            <person name="Stergiopoulos I."/>
        </authorList>
    </citation>
    <scope>NUCLEOTIDE SEQUENCE [LARGE SCALE GENOMIC DNA]</scope>
    <source>
        <strain evidence="3 4">CBS 116634</strain>
    </source>
</reference>
<feature type="region of interest" description="Disordered" evidence="1">
    <location>
        <begin position="1"/>
        <end position="28"/>
    </location>
</feature>
<dbReference type="PANTHER" id="PTHR28173:SF1">
    <property type="entry name" value="RIBONUCLEASES P_MRP PROTEIN SUBUNIT POP8"/>
    <property type="match status" value="1"/>
</dbReference>
<evidence type="ECO:0000313" key="4">
    <source>
        <dbReference type="Proteomes" id="UP000073492"/>
    </source>
</evidence>
<accession>A0A139IRR3</accession>
<dbReference type="GO" id="GO:0034965">
    <property type="term" value="P:intronic box C/D snoRNA processing"/>
    <property type="evidence" value="ECO:0007669"/>
    <property type="project" value="TreeGrafter"/>
</dbReference>
<evidence type="ECO:0000259" key="2">
    <source>
        <dbReference type="Pfam" id="PF20976"/>
    </source>
</evidence>
<dbReference type="GO" id="GO:0000171">
    <property type="term" value="F:ribonuclease MRP activity"/>
    <property type="evidence" value="ECO:0007669"/>
    <property type="project" value="TreeGrafter"/>
</dbReference>
<dbReference type="InterPro" id="IPR020347">
    <property type="entry name" value="Pop8"/>
</dbReference>
<dbReference type="STRING" id="113226.A0A139IRR3"/>
<feature type="domain" description="Ribonucleases P/MRP subunit Pop8-like" evidence="2">
    <location>
        <begin position="38"/>
        <end position="112"/>
    </location>
</feature>
<dbReference type="EMBL" id="LFZO01000021">
    <property type="protein sequence ID" value="KXT17385.1"/>
    <property type="molecule type" value="Genomic_DNA"/>
</dbReference>